<comment type="caution">
    <text evidence="8">The sequence shown here is derived from an EMBL/GenBank/DDBJ whole genome shotgun (WGS) entry which is preliminary data.</text>
</comment>
<comment type="similarity">
    <text evidence="1">Belongs to the aldo/keto reductase family.</text>
</comment>
<feature type="site" description="Lowers pKa of active site Tyr" evidence="6">
    <location>
        <position position="67"/>
    </location>
</feature>
<dbReference type="PRINTS" id="PR00069">
    <property type="entry name" value="ALDKETRDTASE"/>
</dbReference>
<evidence type="ECO:0000256" key="6">
    <source>
        <dbReference type="PIRSR" id="PIRSR000097-3"/>
    </source>
</evidence>
<dbReference type="GO" id="GO:0016616">
    <property type="term" value="F:oxidoreductase activity, acting on the CH-OH group of donors, NAD or NADP as acceptor"/>
    <property type="evidence" value="ECO:0007669"/>
    <property type="project" value="UniProtKB-ARBA"/>
</dbReference>
<feature type="domain" description="NADP-dependent oxidoreductase" evidence="7">
    <location>
        <begin position="4"/>
        <end position="253"/>
    </location>
</feature>
<dbReference type="InterPro" id="IPR036812">
    <property type="entry name" value="NAD(P)_OxRdtase_dom_sf"/>
</dbReference>
<proteinExistence type="inferred from homology"/>
<dbReference type="EMBL" id="JPKZ01000193">
    <property type="protein sequence ID" value="KHN88686.1"/>
    <property type="molecule type" value="Genomic_DNA"/>
</dbReference>
<dbReference type="AlphaFoldDB" id="A0A0B2VYR5"/>
<name>A0A0B2VYR5_TOXCA</name>
<evidence type="ECO:0000256" key="1">
    <source>
        <dbReference type="ARBA" id="ARBA00007905"/>
    </source>
</evidence>
<evidence type="ECO:0000313" key="8">
    <source>
        <dbReference type="EMBL" id="KHN88686.1"/>
    </source>
</evidence>
<dbReference type="InterPro" id="IPR023210">
    <property type="entry name" value="NADP_OxRdtase_dom"/>
</dbReference>
<dbReference type="Pfam" id="PF00248">
    <property type="entry name" value="Aldo_ket_red"/>
    <property type="match status" value="1"/>
</dbReference>
<dbReference type="OrthoDB" id="416253at2759"/>
<dbReference type="Gene3D" id="3.20.20.100">
    <property type="entry name" value="NADP-dependent oxidoreductase domain"/>
    <property type="match status" value="1"/>
</dbReference>
<evidence type="ECO:0000256" key="4">
    <source>
        <dbReference type="PIRSR" id="PIRSR000097-1"/>
    </source>
</evidence>
<dbReference type="PANTHER" id="PTHR43827:SF3">
    <property type="entry name" value="NADP-DEPENDENT OXIDOREDUCTASE DOMAIN-CONTAINING PROTEIN"/>
    <property type="match status" value="1"/>
</dbReference>
<evidence type="ECO:0000313" key="9">
    <source>
        <dbReference type="Proteomes" id="UP000031036"/>
    </source>
</evidence>
<keyword evidence="9" id="KW-1185">Reference proteome</keyword>
<dbReference type="Proteomes" id="UP000031036">
    <property type="component" value="Unassembled WGS sequence"/>
</dbReference>
<evidence type="ECO:0000256" key="2">
    <source>
        <dbReference type="ARBA" id="ARBA00022857"/>
    </source>
</evidence>
<organism evidence="8 9">
    <name type="scientific">Toxocara canis</name>
    <name type="common">Canine roundworm</name>
    <dbReference type="NCBI Taxonomy" id="6265"/>
    <lineage>
        <taxon>Eukaryota</taxon>
        <taxon>Metazoa</taxon>
        <taxon>Ecdysozoa</taxon>
        <taxon>Nematoda</taxon>
        <taxon>Chromadorea</taxon>
        <taxon>Rhabditida</taxon>
        <taxon>Spirurina</taxon>
        <taxon>Ascaridomorpha</taxon>
        <taxon>Ascaridoidea</taxon>
        <taxon>Toxocaridae</taxon>
        <taxon>Toxocara</taxon>
    </lineage>
</organism>
<dbReference type="InterPro" id="IPR020471">
    <property type="entry name" value="AKR"/>
</dbReference>
<keyword evidence="2" id="KW-0521">NADP</keyword>
<keyword evidence="3" id="KW-0560">Oxidoreductase</keyword>
<dbReference type="FunFam" id="3.20.20.100:FF:000002">
    <property type="entry name" value="2,5-diketo-D-gluconic acid reductase A"/>
    <property type="match status" value="1"/>
</dbReference>
<feature type="binding site" evidence="5">
    <location>
        <position position="100"/>
    </location>
    <ligand>
        <name>substrate</name>
    </ligand>
</feature>
<evidence type="ECO:0000259" key="7">
    <source>
        <dbReference type="Pfam" id="PF00248"/>
    </source>
</evidence>
<dbReference type="PANTHER" id="PTHR43827">
    <property type="entry name" value="2,5-DIKETO-D-GLUCONIC ACID REDUCTASE"/>
    <property type="match status" value="1"/>
</dbReference>
<sequence>MPLIGLGTYQIKDSGTIFKILDAALASGYRMVDTAQVYGNEKAIGEALHTLLPKYNLKREDIFLITKLKPSSHGVAKAQNAIDDSLRNLRVNYIDLFIIHWPGAYERDVKDPLNAQLRAEKSGKLRAIGVSNYDVRHLEMLLSSASVQPALNQCECHPHFDQRELIEYCNQHDIVFQAYSSLGSPRFMHKLSEDRTIKEIARKYGCSIPQFLLAWAMSQGISVLPRSGSPDHVTDNFKSVEYKISKEDIQLVTAPKRQKYCWDPSTVV</sequence>
<protein>
    <submittedName>
        <fullName evidence="8">Aldose reductase B</fullName>
    </submittedName>
</protein>
<evidence type="ECO:0000256" key="3">
    <source>
        <dbReference type="ARBA" id="ARBA00023002"/>
    </source>
</evidence>
<dbReference type="SUPFAM" id="SSF51430">
    <property type="entry name" value="NAD(P)-linked oxidoreductase"/>
    <property type="match status" value="1"/>
</dbReference>
<dbReference type="OMA" id="RHQRMNF"/>
<gene>
    <name evidence="8" type="primary">alrB</name>
    <name evidence="8" type="ORF">Tcan_09376</name>
</gene>
<accession>A0A0B2VYR5</accession>
<evidence type="ECO:0000256" key="5">
    <source>
        <dbReference type="PIRSR" id="PIRSR000097-2"/>
    </source>
</evidence>
<feature type="active site" description="Proton donor" evidence="4">
    <location>
        <position position="38"/>
    </location>
</feature>
<dbReference type="STRING" id="6265.A0A0B2VYR5"/>
<dbReference type="PIRSF" id="PIRSF000097">
    <property type="entry name" value="AKR"/>
    <property type="match status" value="1"/>
</dbReference>
<reference evidence="8 9" key="1">
    <citation type="submission" date="2014-11" db="EMBL/GenBank/DDBJ databases">
        <title>Genetic blueprint of the zoonotic pathogen Toxocara canis.</title>
        <authorList>
            <person name="Zhu X.-Q."/>
            <person name="Korhonen P.K."/>
            <person name="Cai H."/>
            <person name="Young N.D."/>
            <person name="Nejsum P."/>
            <person name="von Samson-Himmelstjerna G."/>
            <person name="Boag P.R."/>
            <person name="Tan P."/>
            <person name="Li Q."/>
            <person name="Min J."/>
            <person name="Yang Y."/>
            <person name="Wang X."/>
            <person name="Fang X."/>
            <person name="Hall R.S."/>
            <person name="Hofmann A."/>
            <person name="Sternberg P.W."/>
            <person name="Jex A.R."/>
            <person name="Gasser R.B."/>
        </authorList>
    </citation>
    <scope>NUCLEOTIDE SEQUENCE [LARGE SCALE GENOMIC DNA]</scope>
    <source>
        <strain evidence="8">PN_DK_2014</strain>
    </source>
</reference>